<reference evidence="15" key="1">
    <citation type="submission" date="2020-02" db="EMBL/GenBank/DDBJ databases">
        <authorList>
            <person name="Meier V. D."/>
        </authorList>
    </citation>
    <scope>NUCLEOTIDE SEQUENCE</scope>
    <source>
        <strain evidence="15">AVDCRST_MAG77</strain>
    </source>
</reference>
<protein>
    <recommendedName>
        <fullName evidence="13">Ribonuclease</fullName>
        <ecNumber evidence="13">3.1.26.4</ecNumber>
    </recommendedName>
</protein>
<dbReference type="GO" id="GO:0004523">
    <property type="term" value="F:RNA-DNA hybrid ribonuclease activity"/>
    <property type="evidence" value="ECO:0007669"/>
    <property type="project" value="UniProtKB-UniRule"/>
</dbReference>
<evidence type="ECO:0000313" key="15">
    <source>
        <dbReference type="EMBL" id="CAA9272808.1"/>
    </source>
</evidence>
<keyword evidence="10 12" id="KW-0378">Hydrolase</keyword>
<comment type="cofactor">
    <cofactor evidence="2">
        <name>Mg(2+)</name>
        <dbReference type="ChEBI" id="CHEBI:18420"/>
    </cofactor>
</comment>
<dbReference type="Gene3D" id="3.30.420.10">
    <property type="entry name" value="Ribonuclease H-like superfamily/Ribonuclease H"/>
    <property type="match status" value="1"/>
</dbReference>
<dbReference type="InterPro" id="IPR022898">
    <property type="entry name" value="RNase_HII"/>
</dbReference>
<accession>A0A6J4J908</accession>
<dbReference type="GO" id="GO:0043137">
    <property type="term" value="P:DNA replication, removal of RNA primer"/>
    <property type="evidence" value="ECO:0007669"/>
    <property type="project" value="TreeGrafter"/>
</dbReference>
<evidence type="ECO:0000256" key="3">
    <source>
        <dbReference type="ARBA" id="ARBA00004065"/>
    </source>
</evidence>
<dbReference type="NCBIfam" id="NF000595">
    <property type="entry name" value="PRK00015.1-3"/>
    <property type="match status" value="1"/>
</dbReference>
<feature type="binding site" evidence="12">
    <location>
        <position position="162"/>
    </location>
    <ligand>
        <name>a divalent metal cation</name>
        <dbReference type="ChEBI" id="CHEBI:60240"/>
    </ligand>
</feature>
<dbReference type="PANTHER" id="PTHR10954:SF18">
    <property type="entry name" value="RIBONUCLEASE HII"/>
    <property type="match status" value="1"/>
</dbReference>
<dbReference type="InterPro" id="IPR036397">
    <property type="entry name" value="RNaseH_sf"/>
</dbReference>
<dbReference type="AlphaFoldDB" id="A0A6J4J908"/>
<dbReference type="InterPro" id="IPR001352">
    <property type="entry name" value="RNase_HII/HIII"/>
</dbReference>
<dbReference type="InterPro" id="IPR012337">
    <property type="entry name" value="RNaseH-like_sf"/>
</dbReference>
<feature type="binding site" evidence="12">
    <location>
        <position position="47"/>
    </location>
    <ligand>
        <name>a divalent metal cation</name>
        <dbReference type="ChEBI" id="CHEBI:60240"/>
    </ligand>
</feature>
<comment type="cofactor">
    <cofactor evidence="12">
        <name>Mn(2+)</name>
        <dbReference type="ChEBI" id="CHEBI:29035"/>
    </cofactor>
    <cofactor evidence="12">
        <name>Mg(2+)</name>
        <dbReference type="ChEBI" id="CHEBI:18420"/>
    </cofactor>
    <text evidence="12">Manganese or magnesium. Binds 1 divalent metal ion per monomer in the absence of substrate. May bind a second metal ion after substrate binding.</text>
</comment>
<dbReference type="GO" id="GO:0005737">
    <property type="term" value="C:cytoplasm"/>
    <property type="evidence" value="ECO:0007669"/>
    <property type="project" value="UniProtKB-SubCell"/>
</dbReference>
<evidence type="ECO:0000256" key="2">
    <source>
        <dbReference type="ARBA" id="ARBA00001946"/>
    </source>
</evidence>
<evidence type="ECO:0000256" key="12">
    <source>
        <dbReference type="PROSITE-ProRule" id="PRU01319"/>
    </source>
</evidence>
<dbReference type="EMBL" id="CADCTC010000181">
    <property type="protein sequence ID" value="CAA9272808.1"/>
    <property type="molecule type" value="Genomic_DNA"/>
</dbReference>
<comment type="catalytic activity">
    <reaction evidence="1 12 13">
        <text>Endonucleolytic cleavage to 5'-phosphomonoester.</text>
        <dbReference type="EC" id="3.1.26.4"/>
    </reaction>
</comment>
<comment type="subcellular location">
    <subcellularLocation>
        <location evidence="4">Cytoplasm</location>
    </subcellularLocation>
</comment>
<feature type="binding site" evidence="12">
    <location>
        <position position="46"/>
    </location>
    <ligand>
        <name>a divalent metal cation</name>
        <dbReference type="ChEBI" id="CHEBI:60240"/>
    </ligand>
</feature>
<feature type="domain" description="RNase H type-2" evidence="14">
    <location>
        <begin position="40"/>
        <end position="253"/>
    </location>
</feature>
<dbReference type="GO" id="GO:0046872">
    <property type="term" value="F:metal ion binding"/>
    <property type="evidence" value="ECO:0007669"/>
    <property type="project" value="UniProtKB-KW"/>
</dbReference>
<evidence type="ECO:0000256" key="10">
    <source>
        <dbReference type="ARBA" id="ARBA00022801"/>
    </source>
</evidence>
<keyword evidence="8 12" id="KW-0479">Metal-binding</keyword>
<evidence type="ECO:0000259" key="14">
    <source>
        <dbReference type="PROSITE" id="PS51975"/>
    </source>
</evidence>
<evidence type="ECO:0000256" key="4">
    <source>
        <dbReference type="ARBA" id="ARBA00004496"/>
    </source>
</evidence>
<name>A0A6J4J908_9CHLR</name>
<comment type="similarity">
    <text evidence="5 13">Belongs to the RNase HII family.</text>
</comment>
<dbReference type="GO" id="GO:0006298">
    <property type="term" value="P:mismatch repair"/>
    <property type="evidence" value="ECO:0007669"/>
    <property type="project" value="TreeGrafter"/>
</dbReference>
<dbReference type="GO" id="GO:0003723">
    <property type="term" value="F:RNA binding"/>
    <property type="evidence" value="ECO:0007669"/>
    <property type="project" value="UniProtKB-UniRule"/>
</dbReference>
<evidence type="ECO:0000256" key="13">
    <source>
        <dbReference type="RuleBase" id="RU003515"/>
    </source>
</evidence>
<evidence type="ECO:0000256" key="8">
    <source>
        <dbReference type="ARBA" id="ARBA00022723"/>
    </source>
</evidence>
<evidence type="ECO:0000256" key="7">
    <source>
        <dbReference type="ARBA" id="ARBA00022722"/>
    </source>
</evidence>
<dbReference type="EC" id="3.1.26.4" evidence="13"/>
<dbReference type="Pfam" id="PF01351">
    <property type="entry name" value="RNase_HII"/>
    <property type="match status" value="1"/>
</dbReference>
<keyword evidence="7 12" id="KW-0540">Nuclease</keyword>
<gene>
    <name evidence="15" type="ORF">AVDCRST_MAG77-3316</name>
</gene>
<dbReference type="GO" id="GO:0032299">
    <property type="term" value="C:ribonuclease H2 complex"/>
    <property type="evidence" value="ECO:0007669"/>
    <property type="project" value="TreeGrafter"/>
</dbReference>
<dbReference type="SUPFAM" id="SSF53098">
    <property type="entry name" value="Ribonuclease H-like"/>
    <property type="match status" value="1"/>
</dbReference>
<keyword evidence="9 12" id="KW-0255">Endonuclease</keyword>
<comment type="function">
    <text evidence="3 13">Endonuclease that specifically degrades the RNA of RNA-DNA hybrids.</text>
</comment>
<sequence length="279" mass="29570">MTTGVRARPSRSRPTPAFQPPLIAIECLDAEAELRAAGYLLIAGVDEVGRGCWAGPVYAGVVVLPAACYADRQLLAEVTDSKLLTSLKRERLAQDILGCATAATVAWADAPVVDRLNVLGATRFAMAAALRCLTDAAIQQGPGWGARRLTVGHTAPDYVLLDAVKLPDVPLPQRAVVRGDRSCLAIAAASIVAKVERDAEMRRVAAEHPAFDFASNKGYGTRHHLQALRRHGLTPLHRRSFAPAKYLLGLRDHVVGALPPPPLPAAPDAVLASVGGVRT</sequence>
<keyword evidence="11" id="KW-0464">Manganese</keyword>
<evidence type="ECO:0000256" key="11">
    <source>
        <dbReference type="ARBA" id="ARBA00023211"/>
    </source>
</evidence>
<evidence type="ECO:0000256" key="9">
    <source>
        <dbReference type="ARBA" id="ARBA00022759"/>
    </source>
</evidence>
<keyword evidence="6" id="KW-0963">Cytoplasm</keyword>
<proteinExistence type="inferred from homology"/>
<dbReference type="PROSITE" id="PS51975">
    <property type="entry name" value="RNASE_H_2"/>
    <property type="match status" value="1"/>
</dbReference>
<organism evidence="15">
    <name type="scientific">uncultured Chloroflexota bacterium</name>
    <dbReference type="NCBI Taxonomy" id="166587"/>
    <lineage>
        <taxon>Bacteria</taxon>
        <taxon>Bacillati</taxon>
        <taxon>Chloroflexota</taxon>
        <taxon>environmental samples</taxon>
    </lineage>
</organism>
<evidence type="ECO:0000256" key="1">
    <source>
        <dbReference type="ARBA" id="ARBA00000077"/>
    </source>
</evidence>
<evidence type="ECO:0000256" key="5">
    <source>
        <dbReference type="ARBA" id="ARBA00007383"/>
    </source>
</evidence>
<dbReference type="PANTHER" id="PTHR10954">
    <property type="entry name" value="RIBONUCLEASE H2 SUBUNIT A"/>
    <property type="match status" value="1"/>
</dbReference>
<dbReference type="InterPro" id="IPR024567">
    <property type="entry name" value="RNase_HII/HIII_dom"/>
</dbReference>
<evidence type="ECO:0000256" key="6">
    <source>
        <dbReference type="ARBA" id="ARBA00022490"/>
    </source>
</evidence>
<dbReference type="CDD" id="cd07182">
    <property type="entry name" value="RNase_HII_bacteria_HII_like"/>
    <property type="match status" value="1"/>
</dbReference>